<evidence type="ECO:0000256" key="4">
    <source>
        <dbReference type="ARBA" id="ARBA00022679"/>
    </source>
</evidence>
<evidence type="ECO:0000313" key="12">
    <source>
        <dbReference type="WBParaSite" id="TCONS_00011326.p1"/>
    </source>
</evidence>
<keyword evidence="9" id="KW-1133">Transmembrane helix</keyword>
<keyword evidence="6" id="KW-0418">Kinase</keyword>
<dbReference type="Proteomes" id="UP000035681">
    <property type="component" value="Unplaced"/>
</dbReference>
<keyword evidence="5 8" id="KW-0547">Nucleotide-binding</keyword>
<dbReference type="PANTHER" id="PTHR43372">
    <property type="entry name" value="FATTY-ACID AMIDE HYDROLASE"/>
    <property type="match status" value="1"/>
</dbReference>
<evidence type="ECO:0000256" key="1">
    <source>
        <dbReference type="ARBA" id="ARBA00001946"/>
    </source>
</evidence>
<dbReference type="PROSITE" id="PS00108">
    <property type="entry name" value="PROTEIN_KINASE_ST"/>
    <property type="match status" value="1"/>
</dbReference>
<dbReference type="SUPFAM" id="SSF75304">
    <property type="entry name" value="Amidase signature (AS) enzymes"/>
    <property type="match status" value="1"/>
</dbReference>
<organism evidence="11 12">
    <name type="scientific">Strongyloides stercoralis</name>
    <name type="common">Threadworm</name>
    <dbReference type="NCBI Taxonomy" id="6248"/>
    <lineage>
        <taxon>Eukaryota</taxon>
        <taxon>Metazoa</taxon>
        <taxon>Ecdysozoa</taxon>
        <taxon>Nematoda</taxon>
        <taxon>Chromadorea</taxon>
        <taxon>Rhabditida</taxon>
        <taxon>Tylenchina</taxon>
        <taxon>Panagrolaimomorpha</taxon>
        <taxon>Strongyloidoidea</taxon>
        <taxon>Strongyloididae</taxon>
        <taxon>Strongyloides</taxon>
    </lineage>
</organism>
<dbReference type="Gene3D" id="3.90.1300.10">
    <property type="entry name" value="Amidase signature (AS) domain"/>
    <property type="match status" value="1"/>
</dbReference>
<accession>A0AAF5DGA8</accession>
<proteinExistence type="inferred from homology"/>
<dbReference type="Pfam" id="PF00069">
    <property type="entry name" value="Pkinase"/>
    <property type="match status" value="1"/>
</dbReference>
<feature type="transmembrane region" description="Helical" evidence="9">
    <location>
        <begin position="21"/>
        <end position="41"/>
    </location>
</feature>
<dbReference type="SMART" id="SM00220">
    <property type="entry name" value="S_TKc"/>
    <property type="match status" value="1"/>
</dbReference>
<dbReference type="WBParaSite" id="TCONS_00011326.p1">
    <property type="protein sequence ID" value="TCONS_00011326.p1"/>
    <property type="gene ID" value="XLOC_005622"/>
</dbReference>
<dbReference type="InterPro" id="IPR020556">
    <property type="entry name" value="Amidase_CS"/>
</dbReference>
<dbReference type="Gene3D" id="1.10.510.10">
    <property type="entry name" value="Transferase(Phosphotransferase) domain 1"/>
    <property type="match status" value="1"/>
</dbReference>
<keyword evidence="4" id="KW-0808">Transferase</keyword>
<dbReference type="Pfam" id="PF01425">
    <property type="entry name" value="Amidase"/>
    <property type="match status" value="1"/>
</dbReference>
<dbReference type="InterPro" id="IPR052739">
    <property type="entry name" value="FAAH2"/>
</dbReference>
<dbReference type="SUPFAM" id="SSF56112">
    <property type="entry name" value="Protein kinase-like (PK-like)"/>
    <property type="match status" value="1"/>
</dbReference>
<dbReference type="InterPro" id="IPR036928">
    <property type="entry name" value="AS_sf"/>
</dbReference>
<dbReference type="PANTHER" id="PTHR43372:SF4">
    <property type="entry name" value="FATTY-ACID AMIDE HYDROLASE 2"/>
    <property type="match status" value="1"/>
</dbReference>
<dbReference type="PROSITE" id="PS50011">
    <property type="entry name" value="PROTEIN_KINASE_DOM"/>
    <property type="match status" value="1"/>
</dbReference>
<sequence length="847" mass="95676">RLVLSYNNQSFILLKMSIMETFLPLIQFICNIYFLTVNFTFKLINYLINSEYVSKPNDQLLLISATQAAELIRNKEITSTELLNAYLDRIEVIDNVIKAVVVKHFDTARVKAAQIDSYLANIDTNSEEYKNLKYTKPLLGVPFTLKDSISLKGSILSCGMICRKNSVADNDAIAVQRMKDAGAIAICITNVPEVCMWWESVNKVYGRSSNPYDNRRITGGSSGGEAALIGSAGSIIGLGSDIGGSIRMPSFFNGVFGMKPTPGVVPIDGHYPMPTGFRIDMLTIGPICRYAKDLTLMLSVLTGDLGESQLKLNAPINVKKTKIYYLEGINHPLIENISSEMKETLRKAVKYFEKKYDIHTYKIDFNLTKNVIEYFFASMDVEGADKFGKVMLDGKGEIDVGTEFLSSLFGKSNHTFPAVVTAALDNLGIFSEKRKKNLFAKRDKLKKEIVNLLKDDGILLFPSFPTTAPYHNQPLFTPFNFSYTALWNVLGLPVVQCPMGLTKSINNPGGVPLGVQVIGSPNSDALLIAIAKDLEDVLKMAYNTIENNHNDDTSWIKKNQNILYESLLFCADINKKNCHKDVNEFEIVEEIGHGAFGRVYQVKHIESKQIYAMKVIPTEEIVKGNLEHQLKREIGIQMSTNHPNILKLFSVLVYPNLCILITEYCKNGTLFQLIKKNGALEERIGVKLFIEIVKAVDYLHTFDIIHRDIKLENILLTENFHVKLGDFGWSVWNDHKKKIVRQSTICGTLEYLPPEMLKKSRHYNKKVDNWALGILFFEMIVGSPPFNPNNIKSNFSKHVKEYEIHLPDNISDKAKIVIKGLLKKEPEKRWSLKDIFNSELFRIYGDY</sequence>
<evidence type="ECO:0000256" key="2">
    <source>
        <dbReference type="ARBA" id="ARBA00009199"/>
    </source>
</evidence>
<dbReference type="InterPro" id="IPR023631">
    <property type="entry name" value="Amidase_dom"/>
</dbReference>
<comment type="cofactor">
    <cofactor evidence="1">
        <name>Mg(2+)</name>
        <dbReference type="ChEBI" id="CHEBI:18420"/>
    </cofactor>
</comment>
<feature type="binding site" evidence="8">
    <location>
        <position position="614"/>
    </location>
    <ligand>
        <name>ATP</name>
        <dbReference type="ChEBI" id="CHEBI:30616"/>
    </ligand>
</feature>
<dbReference type="GO" id="GO:0004674">
    <property type="term" value="F:protein serine/threonine kinase activity"/>
    <property type="evidence" value="ECO:0007669"/>
    <property type="project" value="UniProtKB-KW"/>
</dbReference>
<dbReference type="GO" id="GO:0005524">
    <property type="term" value="F:ATP binding"/>
    <property type="evidence" value="ECO:0007669"/>
    <property type="project" value="UniProtKB-UniRule"/>
</dbReference>
<dbReference type="FunFam" id="3.30.200.20:FF:000042">
    <property type="entry name" value="Aurora kinase A"/>
    <property type="match status" value="1"/>
</dbReference>
<keyword evidence="7 8" id="KW-0067">ATP-binding</keyword>
<dbReference type="InterPro" id="IPR008271">
    <property type="entry name" value="Ser/Thr_kinase_AS"/>
</dbReference>
<reference evidence="12" key="1">
    <citation type="submission" date="2024-02" db="UniProtKB">
        <authorList>
            <consortium name="WormBaseParasite"/>
        </authorList>
    </citation>
    <scope>IDENTIFICATION</scope>
</reference>
<keyword evidence="11" id="KW-1185">Reference proteome</keyword>
<evidence type="ECO:0000256" key="8">
    <source>
        <dbReference type="PROSITE-ProRule" id="PRU10141"/>
    </source>
</evidence>
<dbReference type="GO" id="GO:0012505">
    <property type="term" value="C:endomembrane system"/>
    <property type="evidence" value="ECO:0007669"/>
    <property type="project" value="TreeGrafter"/>
</dbReference>
<dbReference type="AlphaFoldDB" id="A0AAF5DGA8"/>
<evidence type="ECO:0000256" key="9">
    <source>
        <dbReference type="SAM" id="Phobius"/>
    </source>
</evidence>
<evidence type="ECO:0000259" key="10">
    <source>
        <dbReference type="PROSITE" id="PS50011"/>
    </source>
</evidence>
<keyword evidence="3" id="KW-0723">Serine/threonine-protein kinase</keyword>
<evidence type="ECO:0000256" key="5">
    <source>
        <dbReference type="ARBA" id="ARBA00022741"/>
    </source>
</evidence>
<keyword evidence="9" id="KW-0812">Transmembrane</keyword>
<name>A0AAF5DGA8_STRER</name>
<dbReference type="PROSITE" id="PS00107">
    <property type="entry name" value="PROTEIN_KINASE_ATP"/>
    <property type="match status" value="1"/>
</dbReference>
<protein>
    <submittedName>
        <fullName evidence="12">Aurora kinase</fullName>
    </submittedName>
</protein>
<keyword evidence="9" id="KW-0472">Membrane</keyword>
<dbReference type="InterPro" id="IPR017441">
    <property type="entry name" value="Protein_kinase_ATP_BS"/>
</dbReference>
<dbReference type="PROSITE" id="PS00571">
    <property type="entry name" value="AMIDASES"/>
    <property type="match status" value="1"/>
</dbReference>
<evidence type="ECO:0000256" key="3">
    <source>
        <dbReference type="ARBA" id="ARBA00022527"/>
    </source>
</evidence>
<evidence type="ECO:0000313" key="11">
    <source>
        <dbReference type="Proteomes" id="UP000035681"/>
    </source>
</evidence>
<evidence type="ECO:0000256" key="7">
    <source>
        <dbReference type="ARBA" id="ARBA00022840"/>
    </source>
</evidence>
<dbReference type="FunFam" id="1.10.510.10:FF:000571">
    <property type="entry name" value="Maternal embryonic leucine zipper kinase"/>
    <property type="match status" value="1"/>
</dbReference>
<feature type="domain" description="Protein kinase" evidence="10">
    <location>
        <begin position="585"/>
        <end position="841"/>
    </location>
</feature>
<dbReference type="InterPro" id="IPR000719">
    <property type="entry name" value="Prot_kinase_dom"/>
</dbReference>
<comment type="similarity">
    <text evidence="2">Belongs to the amidase family.</text>
</comment>
<evidence type="ECO:0000256" key="6">
    <source>
        <dbReference type="ARBA" id="ARBA00022777"/>
    </source>
</evidence>
<dbReference type="InterPro" id="IPR011009">
    <property type="entry name" value="Kinase-like_dom_sf"/>
</dbReference>